<name>C7RH79_ANAPD</name>
<proteinExistence type="predicted"/>
<organism evidence="1 2">
    <name type="scientific">Anaerococcus prevotii (strain ATCC 9321 / DSM 20548 / JCM 6508 / NCTC 11806 / PC1)</name>
    <name type="common">Peptostreptococcus prevotii</name>
    <name type="synonym">Peptococcus prevotii</name>
    <dbReference type="NCBI Taxonomy" id="525919"/>
    <lineage>
        <taxon>Bacteria</taxon>
        <taxon>Bacillati</taxon>
        <taxon>Bacillota</taxon>
        <taxon>Tissierellia</taxon>
        <taxon>Tissierellales</taxon>
        <taxon>Peptoniphilaceae</taxon>
        <taxon>Anaerococcus</taxon>
    </lineage>
</organism>
<reference evidence="1 2" key="1">
    <citation type="journal article" date="2009" name="Stand. Genomic Sci.">
        <title>Complete genome sequence of Anaerococcus prevotii type strain (PC1).</title>
        <authorList>
            <person name="Labutti K."/>
            <person name="Pukall R."/>
            <person name="Steenblock K."/>
            <person name="Glavina Del Rio T."/>
            <person name="Tice H."/>
            <person name="Copeland A."/>
            <person name="Cheng J.F."/>
            <person name="Lucas S."/>
            <person name="Chen F."/>
            <person name="Nolan M."/>
            <person name="Bruce D."/>
            <person name="Goodwin L."/>
            <person name="Pitluck S."/>
            <person name="Ivanova N."/>
            <person name="Mavromatis K."/>
            <person name="Ovchinnikova G."/>
            <person name="Pati A."/>
            <person name="Chen A."/>
            <person name="Palaniappan K."/>
            <person name="Land M."/>
            <person name="Hauser L."/>
            <person name="Chang Y.J."/>
            <person name="Jeffries C.D."/>
            <person name="Chain P."/>
            <person name="Saunders E."/>
            <person name="Brettin T."/>
            <person name="Detter J.C."/>
            <person name="Han C."/>
            <person name="Goker M."/>
            <person name="Bristow J."/>
            <person name="Eisen J.A."/>
            <person name="Markowitz V."/>
            <person name="Hugenholtz P."/>
            <person name="Kyrpides N.C."/>
            <person name="Klenk H.P."/>
            <person name="Lapidus A."/>
        </authorList>
    </citation>
    <scope>NUCLEOTIDE SEQUENCE [LARGE SCALE GENOMIC DNA]</scope>
    <source>
        <strain evidence="2">ATCC 9321 / DSM 20548 / JCM 6508 / NCTC 11806 / PC1</strain>
    </source>
</reference>
<keyword evidence="2" id="KW-1185">Reference proteome</keyword>
<accession>C7RH79</accession>
<dbReference type="STRING" id="525919.Apre_0812"/>
<gene>
    <name evidence="1" type="ordered locus">Apre_0812</name>
</gene>
<dbReference type="EMBL" id="CP001708">
    <property type="protein sequence ID" value="ACV28840.1"/>
    <property type="molecule type" value="Genomic_DNA"/>
</dbReference>
<protein>
    <submittedName>
        <fullName evidence="1">Uncharacterized protein</fullName>
    </submittedName>
</protein>
<evidence type="ECO:0000313" key="1">
    <source>
        <dbReference type="EMBL" id="ACV28840.1"/>
    </source>
</evidence>
<dbReference type="HOGENOM" id="CLU_2857860_0_0_9"/>
<evidence type="ECO:0000313" key="2">
    <source>
        <dbReference type="Proteomes" id="UP000002294"/>
    </source>
</evidence>
<dbReference type="OrthoDB" id="9915079at2"/>
<dbReference type="KEGG" id="apr:Apre_0812"/>
<dbReference type="Proteomes" id="UP000002294">
    <property type="component" value="Chromosome"/>
</dbReference>
<dbReference type="AlphaFoldDB" id="C7RH79"/>
<sequence>MDGINNFEKIKMDMVINDYKLGNSWENKFLKKMTFDNLDIVLANYYLELCEEIREQNSASEMED</sequence>